<dbReference type="HAMAP" id="MF_00178">
    <property type="entry name" value="Lumazine_synth"/>
    <property type="match status" value="1"/>
</dbReference>
<evidence type="ECO:0000256" key="1">
    <source>
        <dbReference type="ARBA" id="ARBA00004917"/>
    </source>
</evidence>
<feature type="binding site" evidence="8">
    <location>
        <begin position="56"/>
        <end position="58"/>
    </location>
    <ligand>
        <name>5-amino-6-(D-ribitylamino)uracil</name>
        <dbReference type="ChEBI" id="CHEBI:15934"/>
    </ligand>
</feature>
<dbReference type="CDD" id="cd09209">
    <property type="entry name" value="Lumazine_synthase-I"/>
    <property type="match status" value="1"/>
</dbReference>
<dbReference type="NCBIfam" id="TIGR00114">
    <property type="entry name" value="lumazine-synth"/>
    <property type="match status" value="1"/>
</dbReference>
<feature type="binding site" evidence="8">
    <location>
        <position position="113"/>
    </location>
    <ligand>
        <name>5-amino-6-(D-ribitylamino)uracil</name>
        <dbReference type="ChEBI" id="CHEBI:15934"/>
    </ligand>
</feature>
<feature type="binding site" evidence="8">
    <location>
        <begin position="80"/>
        <end position="82"/>
    </location>
    <ligand>
        <name>5-amino-6-(D-ribitylamino)uracil</name>
        <dbReference type="ChEBI" id="CHEBI:15934"/>
    </ligand>
</feature>
<sequence>METREFKGKLDATGRRFALVVSRFNDLVGKQLLAGSLDCLDRHNAKAADVIWVSGAFEIPAVALRVASMKKYDAVVALGAVIRGDTPHAEYVSSEVAKGIAHVYLETGVPVAFGVITADTLEQALERAGAKAGNKGWTAALSAIEMANLEKQKFA</sequence>
<comment type="pathway">
    <text evidence="1 8">Cofactor biosynthesis; riboflavin biosynthesis; riboflavin from 2-hydroxy-3-oxobutyl phosphate and 5-amino-6-(D-ribitylamino)uracil: step 1/2.</text>
</comment>
<feature type="binding site" evidence="8">
    <location>
        <position position="127"/>
    </location>
    <ligand>
        <name>(2S)-2-hydroxy-3-oxobutyl phosphate</name>
        <dbReference type="ChEBI" id="CHEBI:58830"/>
    </ligand>
</feature>
<dbReference type="EC" id="2.5.1.78" evidence="3 8"/>
<keyword evidence="5 8" id="KW-0808">Transferase</keyword>
<protein>
    <recommendedName>
        <fullName evidence="7 8">6,7-dimethyl-8-ribityllumazine synthase</fullName>
        <shortName evidence="8">DMRL synthase</shortName>
        <shortName evidence="8">LS</shortName>
        <shortName evidence="8">Lumazine synthase</shortName>
        <ecNumber evidence="3 8">2.5.1.78</ecNumber>
    </recommendedName>
</protein>
<dbReference type="InterPro" id="IPR036467">
    <property type="entry name" value="LS/RS_sf"/>
</dbReference>
<name>A0A937XG34_UNCW3</name>
<dbReference type="FunFam" id="3.40.50.960:FF:000001">
    <property type="entry name" value="6,7-dimethyl-8-ribityllumazine synthase"/>
    <property type="match status" value="1"/>
</dbReference>
<feature type="binding site" evidence="8">
    <location>
        <position position="24"/>
    </location>
    <ligand>
        <name>5-amino-6-(D-ribitylamino)uracil</name>
        <dbReference type="ChEBI" id="CHEBI:15934"/>
    </ligand>
</feature>
<dbReference type="PANTHER" id="PTHR21058">
    <property type="entry name" value="6,7-DIMETHYL-8-RIBITYLLUMAZINE SYNTHASE DMRL SYNTHASE LUMAZINE SYNTHASE"/>
    <property type="match status" value="1"/>
</dbReference>
<dbReference type="GO" id="GO:0009349">
    <property type="term" value="C:riboflavin synthase complex"/>
    <property type="evidence" value="ECO:0007669"/>
    <property type="project" value="UniProtKB-UniRule"/>
</dbReference>
<comment type="caution">
    <text evidence="9">The sequence shown here is derived from an EMBL/GenBank/DDBJ whole genome shotgun (WGS) entry which is preliminary data.</text>
</comment>
<dbReference type="SUPFAM" id="SSF52121">
    <property type="entry name" value="Lumazine synthase"/>
    <property type="match status" value="1"/>
</dbReference>
<comment type="similarity">
    <text evidence="2 8">Belongs to the DMRL synthase family.</text>
</comment>
<comment type="function">
    <text evidence="8">Catalyzes the formation of 6,7-dimethyl-8-ribityllumazine by condensation of 5-amino-6-(D-ribitylamino)uracil with 3,4-dihydroxy-2-butanone 4-phosphate. This is the penultimate step in the biosynthesis of riboflavin.</text>
</comment>
<evidence type="ECO:0000256" key="5">
    <source>
        <dbReference type="ARBA" id="ARBA00022679"/>
    </source>
</evidence>
<reference evidence="9" key="1">
    <citation type="submission" date="2019-03" db="EMBL/GenBank/DDBJ databases">
        <title>Lake Tanganyika Metagenome-Assembled Genomes (MAGs).</title>
        <authorList>
            <person name="Tran P."/>
        </authorList>
    </citation>
    <scope>NUCLEOTIDE SEQUENCE</scope>
    <source>
        <strain evidence="9">K_DeepCast_150m_m2_040</strain>
    </source>
</reference>
<dbReference type="Pfam" id="PF00885">
    <property type="entry name" value="DMRL_synthase"/>
    <property type="match status" value="1"/>
</dbReference>
<evidence type="ECO:0000256" key="3">
    <source>
        <dbReference type="ARBA" id="ARBA00012664"/>
    </source>
</evidence>
<keyword evidence="4 8" id="KW-0686">Riboflavin biosynthesis</keyword>
<dbReference type="GO" id="GO:0009231">
    <property type="term" value="P:riboflavin biosynthetic process"/>
    <property type="evidence" value="ECO:0007669"/>
    <property type="project" value="UniProtKB-UniRule"/>
</dbReference>
<evidence type="ECO:0000256" key="6">
    <source>
        <dbReference type="ARBA" id="ARBA00048785"/>
    </source>
</evidence>
<dbReference type="Gene3D" id="3.40.50.960">
    <property type="entry name" value="Lumazine/riboflavin synthase"/>
    <property type="match status" value="1"/>
</dbReference>
<dbReference type="Proteomes" id="UP000779900">
    <property type="component" value="Unassembled WGS sequence"/>
</dbReference>
<evidence type="ECO:0000256" key="4">
    <source>
        <dbReference type="ARBA" id="ARBA00022619"/>
    </source>
</evidence>
<dbReference type="GO" id="GO:0005829">
    <property type="term" value="C:cytosol"/>
    <property type="evidence" value="ECO:0007669"/>
    <property type="project" value="TreeGrafter"/>
</dbReference>
<comment type="catalytic activity">
    <reaction evidence="6 8">
        <text>(2S)-2-hydroxy-3-oxobutyl phosphate + 5-amino-6-(D-ribitylamino)uracil = 6,7-dimethyl-8-(1-D-ribityl)lumazine + phosphate + 2 H2O + H(+)</text>
        <dbReference type="Rhea" id="RHEA:26152"/>
        <dbReference type="ChEBI" id="CHEBI:15377"/>
        <dbReference type="ChEBI" id="CHEBI:15378"/>
        <dbReference type="ChEBI" id="CHEBI:15934"/>
        <dbReference type="ChEBI" id="CHEBI:43474"/>
        <dbReference type="ChEBI" id="CHEBI:58201"/>
        <dbReference type="ChEBI" id="CHEBI:58830"/>
        <dbReference type="EC" id="2.5.1.78"/>
    </reaction>
</comment>
<evidence type="ECO:0000256" key="7">
    <source>
        <dbReference type="ARBA" id="ARBA00072606"/>
    </source>
</evidence>
<organism evidence="9 10">
    <name type="scientific">candidate division WOR-3 bacterium</name>
    <dbReference type="NCBI Taxonomy" id="2052148"/>
    <lineage>
        <taxon>Bacteria</taxon>
        <taxon>Bacteria division WOR-3</taxon>
    </lineage>
</organism>
<dbReference type="PANTHER" id="PTHR21058:SF0">
    <property type="entry name" value="6,7-DIMETHYL-8-RIBITYLLUMAZINE SYNTHASE"/>
    <property type="match status" value="1"/>
</dbReference>
<evidence type="ECO:0000256" key="8">
    <source>
        <dbReference type="HAMAP-Rule" id="MF_00178"/>
    </source>
</evidence>
<dbReference type="AlphaFoldDB" id="A0A937XG34"/>
<evidence type="ECO:0000313" key="10">
    <source>
        <dbReference type="Proteomes" id="UP000779900"/>
    </source>
</evidence>
<dbReference type="InterPro" id="IPR002180">
    <property type="entry name" value="LS/RS"/>
</dbReference>
<feature type="binding site" evidence="8">
    <location>
        <begin position="85"/>
        <end position="86"/>
    </location>
    <ligand>
        <name>(2S)-2-hydroxy-3-oxobutyl phosphate</name>
        <dbReference type="ChEBI" id="CHEBI:58830"/>
    </ligand>
</feature>
<feature type="active site" description="Proton donor" evidence="8">
    <location>
        <position position="88"/>
    </location>
</feature>
<gene>
    <name evidence="8" type="primary">ribH</name>
    <name evidence="9" type="ORF">FJY68_11705</name>
</gene>
<evidence type="ECO:0000256" key="2">
    <source>
        <dbReference type="ARBA" id="ARBA00007424"/>
    </source>
</evidence>
<dbReference type="InterPro" id="IPR034964">
    <property type="entry name" value="LS"/>
</dbReference>
<dbReference type="GO" id="GO:0000906">
    <property type="term" value="F:6,7-dimethyl-8-ribityllumazine synthase activity"/>
    <property type="evidence" value="ECO:0007669"/>
    <property type="project" value="UniProtKB-UniRule"/>
</dbReference>
<evidence type="ECO:0000313" key="9">
    <source>
        <dbReference type="EMBL" id="MBM3332492.1"/>
    </source>
</evidence>
<accession>A0A937XG34</accession>
<dbReference type="EMBL" id="VGIR01000093">
    <property type="protein sequence ID" value="MBM3332492.1"/>
    <property type="molecule type" value="Genomic_DNA"/>
</dbReference>
<proteinExistence type="inferred from homology"/>